<evidence type="ECO:0000313" key="2">
    <source>
        <dbReference type="EMBL" id="QHT27490.1"/>
    </source>
</evidence>
<name>A0A6C0EGF6_9ZZZZ</name>
<accession>A0A6C0EGF6</accession>
<feature type="compositionally biased region" description="Basic and acidic residues" evidence="1">
    <location>
        <begin position="785"/>
        <end position="795"/>
    </location>
</feature>
<feature type="compositionally biased region" description="Acidic residues" evidence="1">
    <location>
        <begin position="773"/>
        <end position="784"/>
    </location>
</feature>
<feature type="region of interest" description="Disordered" evidence="1">
    <location>
        <begin position="1014"/>
        <end position="1045"/>
    </location>
</feature>
<evidence type="ECO:0000256" key="1">
    <source>
        <dbReference type="SAM" id="MobiDB-lite"/>
    </source>
</evidence>
<feature type="region of interest" description="Disordered" evidence="1">
    <location>
        <begin position="773"/>
        <end position="795"/>
    </location>
</feature>
<dbReference type="EMBL" id="MN739823">
    <property type="protein sequence ID" value="QHT27490.1"/>
    <property type="molecule type" value="Genomic_DNA"/>
</dbReference>
<proteinExistence type="predicted"/>
<sequence length="2093" mass="241145">MTTNEKTLPIYKINHLVNQETIDSIYVFYGNFPDDTDLNELFKMDPNNSLFYPEIFNDEELTNIKNNNISVNFLTQKIHFDDSIGTIKIKIVDGLSMFSNKNFTLEEIYLFCMKKETLNAVSIYETLTQNKRFGLTKTRLYNFLLNIIRDSEGNSVTIQIPDEIKNKTIFDFDDIISLNIDGKTFWMNKSVGQKYYLINNEYPYVYNPFDNRNHDDFIEQTKRALTTSNSELLLNTGAIKNNNIYLCLASDVLNNMDVNLKSNRDEYIIKVYYPFLFSNNIFSLTDLDKDRDSLIEQNKKVINPSVIDSFNITNLFYDVYNERKNELKYDKKGITHIRAIIHPSYNTHIPIDVIFKLLHATKDVPLVKYNPASRQENIYRLYADKLSIDGRKIPYLNKATILKLVKTLGRDKMVSLYIEDVYNNNNNPYTITCEFENNGIISIVGNFNQPIDLNEINALFKKMVNPIINNLNDFLQQNGYKINLFESFDSDNIEVSNLKYETTIEIDKNIKISELTNCISTIFVVESTDVANDIQLRFKKVANFNKTTSQEAFIIEKQNEGLRGAEIVDALLQSYPDMSRDDAINLFEKIVSEAELQRTAKRKTVTIRNNPGFKTNIHLNKEKGVITITMENINNINYLDTVPIYLDTMVRLTQNKSSTGFSLEKINELCFMSKNNEKELEALNVVLDDIISASESSLIENDMNKEINQLELEDIEKEETKSQMGDGDMDDEGRVEGEGDTNGIENIESEADQREAKEKIANVLNMFYGDYDEEEESEEGQESQEGEKSGGGDVKDIVGMKLSNPFLFQERLENREPVLILKEEQGKYNRYSRTCPSTTRRQPVILTQSELDKINKENEGFLQEEDVIKYGSNPDNKYYYVCPRYWNLKTDSLITPKEISDNHLEDKIIPKNEKTVPKGKYIYEFYNPPKNDPNYKHYPGFQVDKHPNGYCLPCCFNSWSTPKQLERRKACSENVTPNFGKETKDITKTIKNKDIQTKENTLEVSAQNENVDADLDEDESESQQKQLQQPLPLQKPQKKEKAPELENYVIGPEKFPISKGRWGYLPTAIQKILMEVNYKCQISKNNTNIKPDHTCLVRHGVESDINQSFIGCIADAIYFTKLDENKQPMQIPTIKKMKEIIIESLTIDSFLTYQNGDLVNMFMDDSGMDSPKIEKYKDSNLYKKTDNGTFFNKVVGSFENFIDFLKSSDTIIDYTYLWDIVCRPNPLLFKSGINLVILEIPNNDITNNVDFICPTNHYSSHLFDGKKPTLVLIKQESFFEPIYSYRFNKSNETLFVGKLFSEYDTKLSVTMRDFFKKVVKPYMQNMCMPIPSIPNLYKMTQPILLDDLIHNLDKIKYEVLKQVVNYQNKVIGLVVISGSGSGRGNRKGHGFIPCFPSAINDKYDYQFMTDKDIWNTYTNTLSCLLDVYRESKGKIPCNPILKIVEDEMIVGFLTQTNQLIQLSEPVSIDNKSIKDDIPLLKDQHYVVGVEGDQGPGVGSDEKTNKLRNADVTVALSNRVDSERVEYIKKIRMEYEFYQVFRTTIRILLNDYENIKLRESIEDEIKKTYVMYYSKIEIIKNLLKTLVERKNTVIFTDNYNYDMIKEITTCVTRSTSEGVGESGEKSKCAVKSPLCVVSDNGNTCQLILPKKNLVTGKNNELIYYEKMADELIRYIRINKYIFEPKSYLSFENMGYNLNDNEILLFQSLITQEYFEGLIPATKNKYVKHNTYDSVEPILTEHYDNTVKYDPNTLLVSVPAPAPAPVAIPIEVPNVPEQPSVSMPPTQCKTTINNKISSGIWKKCFPSVCGEKEYDKSVECTFQVLIDVGINLSINSIRKQLYDEYKKYLPTYEGQILDILMGQGKKSLVARVKSKMITFHDLLFSESYYLTTLDYWILLTKMRVNSFFISSKYLFDTKYTSNNMLVFDDGSRDAFAFIVIPGVVNDVVPVYKLIVNKKDNKNVFISIKDFNDCEGRNDLMTSVDEHDSGSDSVENYIKTFTRVKTTVYKKKQPKLEMDETPEQLNVEVGVGNEENISASSSKSIEVTAPKNVNALRKKATGTKKNYIKKVVNRRQHTEKKTDAVERKSMLIIAEE</sequence>
<feature type="region of interest" description="Disordered" evidence="1">
    <location>
        <begin position="716"/>
        <end position="743"/>
    </location>
</feature>
<organism evidence="2">
    <name type="scientific">viral metagenome</name>
    <dbReference type="NCBI Taxonomy" id="1070528"/>
    <lineage>
        <taxon>unclassified sequences</taxon>
        <taxon>metagenomes</taxon>
        <taxon>organismal metagenomes</taxon>
    </lineage>
</organism>
<protein>
    <submittedName>
        <fullName evidence="2">Uncharacterized protein</fullName>
    </submittedName>
</protein>
<feature type="compositionally biased region" description="Low complexity" evidence="1">
    <location>
        <begin position="1023"/>
        <end position="1035"/>
    </location>
</feature>
<reference evidence="2" key="1">
    <citation type="journal article" date="2020" name="Nature">
        <title>Giant virus diversity and host interactions through global metagenomics.</title>
        <authorList>
            <person name="Schulz F."/>
            <person name="Roux S."/>
            <person name="Paez-Espino D."/>
            <person name="Jungbluth S."/>
            <person name="Walsh D.A."/>
            <person name="Denef V.J."/>
            <person name="McMahon K.D."/>
            <person name="Konstantinidis K.T."/>
            <person name="Eloe-Fadrosh E.A."/>
            <person name="Kyrpides N.C."/>
            <person name="Woyke T."/>
        </authorList>
    </citation>
    <scope>NUCLEOTIDE SEQUENCE</scope>
    <source>
        <strain evidence="2">GVMAG-M-3300023179-33</strain>
    </source>
</reference>